<evidence type="ECO:0000313" key="8">
    <source>
        <dbReference type="Proteomes" id="UP000594042"/>
    </source>
</evidence>
<evidence type="ECO:0000256" key="5">
    <source>
        <dbReference type="PROSITE-ProRule" id="PRU01248"/>
    </source>
</evidence>
<dbReference type="EMBL" id="AP023322">
    <property type="protein sequence ID" value="BCI64606.1"/>
    <property type="molecule type" value="Genomic_DNA"/>
</dbReference>
<dbReference type="GO" id="GO:0003677">
    <property type="term" value="F:DNA binding"/>
    <property type="evidence" value="ECO:0007669"/>
    <property type="project" value="UniProtKB-UniRule"/>
</dbReference>
<dbReference type="InterPro" id="IPR025269">
    <property type="entry name" value="SAM-like_dom"/>
</dbReference>
<dbReference type="Gene3D" id="1.10.150.130">
    <property type="match status" value="1"/>
</dbReference>
<dbReference type="GO" id="GO:0006310">
    <property type="term" value="P:DNA recombination"/>
    <property type="evidence" value="ECO:0007669"/>
    <property type="project" value="UniProtKB-KW"/>
</dbReference>
<dbReference type="InterPro" id="IPR002104">
    <property type="entry name" value="Integrase_catalytic"/>
</dbReference>
<keyword evidence="3 5" id="KW-0238">DNA-binding</keyword>
<comment type="similarity">
    <text evidence="1">Belongs to the 'phage' integrase family.</text>
</comment>
<dbReference type="InterPro" id="IPR011010">
    <property type="entry name" value="DNA_brk_join_enz"/>
</dbReference>
<evidence type="ECO:0000313" key="7">
    <source>
        <dbReference type="EMBL" id="BCI64606.1"/>
    </source>
</evidence>
<dbReference type="PROSITE" id="PS51900">
    <property type="entry name" value="CB"/>
    <property type="match status" value="1"/>
</dbReference>
<evidence type="ECO:0000259" key="6">
    <source>
        <dbReference type="PROSITE" id="PS51900"/>
    </source>
</evidence>
<dbReference type="Gene3D" id="1.10.443.10">
    <property type="entry name" value="Intergrase catalytic core"/>
    <property type="match status" value="1"/>
</dbReference>
<evidence type="ECO:0000256" key="2">
    <source>
        <dbReference type="ARBA" id="ARBA00022908"/>
    </source>
</evidence>
<dbReference type="InterPro" id="IPR013762">
    <property type="entry name" value="Integrase-like_cat_sf"/>
</dbReference>
<dbReference type="PANTHER" id="PTHR30349:SF64">
    <property type="entry name" value="PROPHAGE INTEGRASE INTD-RELATED"/>
    <property type="match status" value="1"/>
</dbReference>
<dbReference type="GO" id="GO:0015074">
    <property type="term" value="P:DNA integration"/>
    <property type="evidence" value="ECO:0007669"/>
    <property type="project" value="UniProtKB-KW"/>
</dbReference>
<sequence>MATLKVKFRESSVPGKPGTIFYQVRHEKKTIQIATRLHPFPEQWVSITEGPATSDIENKKNLTYIHRVIDADTALLDNIIREFEQTGKKYTVHDIADRFRSPQCQTHVLTFFKEQITFLSMSNRLGTARNYLRTMNSFSSFLHGDDIPFKLLTEELIFEYAEWLQLKGVKRNSSSFYMRVLRSVYNKAVRKHFAQQTFPFQNVYTGVDKTKKRAINEDVILQLYQMKISSPSLALARDLFIFSYCMRGMAFVDMAFLRHKNIRGGFIHYTRRKTGQQLSVHIEPCIQEIIDRYSSQAEQTPYLLPILTSEDPVRSFSQYQTALGYYNRQLKQLSQMLRLDISLSSYCARHSWATAARNHNIPLSVISAGMGHTSERTTQIYLASLENSVIDRANQNIIAFLKPV</sequence>
<reference evidence="8" key="1">
    <citation type="submission" date="2020-07" db="EMBL/GenBank/DDBJ databases">
        <title>Complete genome sequencing of Coprobacter sp. strain 2CBH44.</title>
        <authorList>
            <person name="Sakamoto M."/>
            <person name="Murakami T."/>
            <person name="Mori H."/>
        </authorList>
    </citation>
    <scope>NUCLEOTIDE SEQUENCE [LARGE SCALE GENOMIC DNA]</scope>
    <source>
        <strain evidence="8">2CBH44</strain>
    </source>
</reference>
<dbReference type="CDD" id="cd01185">
    <property type="entry name" value="INTN1_C_like"/>
    <property type="match status" value="1"/>
</dbReference>
<organism evidence="7 8">
    <name type="scientific">Coprobacter secundus subsp. similis</name>
    <dbReference type="NCBI Taxonomy" id="2751153"/>
    <lineage>
        <taxon>Bacteria</taxon>
        <taxon>Pseudomonadati</taxon>
        <taxon>Bacteroidota</taxon>
        <taxon>Bacteroidia</taxon>
        <taxon>Bacteroidales</taxon>
        <taxon>Barnesiellaceae</taxon>
        <taxon>Coprobacter</taxon>
    </lineage>
</organism>
<dbReference type="InterPro" id="IPR044068">
    <property type="entry name" value="CB"/>
</dbReference>
<dbReference type="AlphaFoldDB" id="A0A7G1HY73"/>
<feature type="domain" description="Core-binding (CB)" evidence="6">
    <location>
        <begin position="102"/>
        <end position="189"/>
    </location>
</feature>
<proteinExistence type="inferred from homology"/>
<name>A0A7G1HY73_9BACT</name>
<protein>
    <submittedName>
        <fullName evidence="7">Integrase</fullName>
    </submittedName>
</protein>
<dbReference type="PANTHER" id="PTHR30349">
    <property type="entry name" value="PHAGE INTEGRASE-RELATED"/>
    <property type="match status" value="1"/>
</dbReference>
<dbReference type="SUPFAM" id="SSF56349">
    <property type="entry name" value="DNA breaking-rejoining enzymes"/>
    <property type="match status" value="1"/>
</dbReference>
<keyword evidence="2" id="KW-0229">DNA integration</keyword>
<evidence type="ECO:0000256" key="1">
    <source>
        <dbReference type="ARBA" id="ARBA00008857"/>
    </source>
</evidence>
<dbReference type="InterPro" id="IPR050090">
    <property type="entry name" value="Tyrosine_recombinase_XerCD"/>
</dbReference>
<dbReference type="KEGG" id="copr:Cop2CBH44_29590"/>
<gene>
    <name evidence="7" type="ORF">Cop2CBH44_29590</name>
</gene>
<keyword evidence="8" id="KW-1185">Reference proteome</keyword>
<evidence type="ECO:0000256" key="4">
    <source>
        <dbReference type="ARBA" id="ARBA00023172"/>
    </source>
</evidence>
<dbReference type="Pfam" id="PF13102">
    <property type="entry name" value="Phage_int_SAM_5"/>
    <property type="match status" value="1"/>
</dbReference>
<accession>A0A7G1HY73</accession>
<dbReference type="Proteomes" id="UP000594042">
    <property type="component" value="Chromosome"/>
</dbReference>
<dbReference type="Pfam" id="PF00589">
    <property type="entry name" value="Phage_integrase"/>
    <property type="match status" value="1"/>
</dbReference>
<dbReference type="RefSeq" id="WP_021931023.1">
    <property type="nucleotide sequence ID" value="NZ_AP023322.1"/>
</dbReference>
<evidence type="ECO:0000256" key="3">
    <source>
        <dbReference type="ARBA" id="ARBA00023125"/>
    </source>
</evidence>
<keyword evidence="4" id="KW-0233">DNA recombination</keyword>
<dbReference type="InterPro" id="IPR010998">
    <property type="entry name" value="Integrase_recombinase_N"/>
</dbReference>